<feature type="region of interest" description="Disordered" evidence="1">
    <location>
        <begin position="1"/>
        <end position="23"/>
    </location>
</feature>
<accession>A0A4Q7MTI6</accession>
<evidence type="ECO:0000256" key="2">
    <source>
        <dbReference type="SAM" id="Phobius"/>
    </source>
</evidence>
<feature type="compositionally biased region" description="Polar residues" evidence="1">
    <location>
        <begin position="157"/>
        <end position="195"/>
    </location>
</feature>
<organism evidence="3 4">
    <name type="scientific">Pseudobacter ginsenosidimutans</name>
    <dbReference type="NCBI Taxonomy" id="661488"/>
    <lineage>
        <taxon>Bacteria</taxon>
        <taxon>Pseudomonadati</taxon>
        <taxon>Bacteroidota</taxon>
        <taxon>Chitinophagia</taxon>
        <taxon>Chitinophagales</taxon>
        <taxon>Chitinophagaceae</taxon>
        <taxon>Pseudobacter</taxon>
    </lineage>
</organism>
<dbReference type="AlphaFoldDB" id="A0A4Q7MTI6"/>
<evidence type="ECO:0000313" key="4">
    <source>
        <dbReference type="Proteomes" id="UP000293874"/>
    </source>
</evidence>
<keyword evidence="4" id="KW-1185">Reference proteome</keyword>
<name>A0A4Q7MTI6_9BACT</name>
<keyword evidence="2" id="KW-0812">Transmembrane</keyword>
<evidence type="ECO:0008006" key="5">
    <source>
        <dbReference type="Google" id="ProtNLM"/>
    </source>
</evidence>
<reference evidence="3 4" key="1">
    <citation type="submission" date="2019-02" db="EMBL/GenBank/DDBJ databases">
        <title>Genomic Encyclopedia of Type Strains, Phase IV (KMG-IV): sequencing the most valuable type-strain genomes for metagenomic binning, comparative biology and taxonomic classification.</title>
        <authorList>
            <person name="Goeker M."/>
        </authorList>
    </citation>
    <scope>NUCLEOTIDE SEQUENCE [LARGE SCALE GENOMIC DNA]</scope>
    <source>
        <strain evidence="3 4">DSM 18116</strain>
    </source>
</reference>
<feature type="compositionally biased region" description="Polar residues" evidence="1">
    <location>
        <begin position="89"/>
        <end position="99"/>
    </location>
</feature>
<feature type="transmembrane region" description="Helical" evidence="2">
    <location>
        <begin position="51"/>
        <end position="69"/>
    </location>
</feature>
<comment type="caution">
    <text evidence="3">The sequence shown here is derived from an EMBL/GenBank/DDBJ whole genome shotgun (WGS) entry which is preliminary data.</text>
</comment>
<feature type="compositionally biased region" description="Basic and acidic residues" evidence="1">
    <location>
        <begin position="1"/>
        <end position="13"/>
    </location>
</feature>
<evidence type="ECO:0000313" key="3">
    <source>
        <dbReference type="EMBL" id="RZS72155.1"/>
    </source>
</evidence>
<proteinExistence type="predicted"/>
<evidence type="ECO:0000256" key="1">
    <source>
        <dbReference type="SAM" id="MobiDB-lite"/>
    </source>
</evidence>
<protein>
    <recommendedName>
        <fullName evidence="5">Outer membrane protein with beta-barrel domain</fullName>
    </recommendedName>
</protein>
<keyword evidence="2" id="KW-0472">Membrane</keyword>
<dbReference type="Proteomes" id="UP000293874">
    <property type="component" value="Unassembled WGS sequence"/>
</dbReference>
<dbReference type="RefSeq" id="WP_130542603.1">
    <property type="nucleotide sequence ID" value="NZ_CP042431.1"/>
</dbReference>
<sequence length="503" mass="57196">MNERQPYEQHLADKMQQLPPPLEPDKAWEKMKILLDKELPRGNGAGGNGRWWIIGMIAGILFIGTWILYQPDPEKITAAKKPTAVESLPNASQQNQESITKLPPVQHPPGATKEAPTRNQKNSKANADAARTDQAIVAAKKQVIRDDQSQTDEDIGTSIQSVHPIPQNNKLPAYTENSTHPSKSIKENNSNTDLPASNVDIKPKSDADLIKSSNSDSELNGSMPADIVTNPFLIETNQLLPGQEMSARKSFSHQQLAVKYKAPKKINRKSDKQDRAFAFGFSLPLAFPVADQKALGYNFRGGSNTVSDYIPSPHVQYHLNRKTFFQTEIQVVAPQYIRPILMYQQKTMTNPNTWMYNSVYARKLYYFNLPVSVYHSPMPNFFLGTGLQFSSLMSGVAMYEDKKVYGNQETILNQQFNRISHDSLTNRMSNSEIRLLLDVNYYWQRFTVGLRYNQAFGNYASFRLNNTTGYTYDKNKALFFYLRYNIWEDKKRNAPARSMLTLK</sequence>
<feature type="region of interest" description="Disordered" evidence="1">
    <location>
        <begin position="82"/>
        <end position="222"/>
    </location>
</feature>
<feature type="compositionally biased region" description="Polar residues" evidence="1">
    <location>
        <begin position="211"/>
        <end position="220"/>
    </location>
</feature>
<dbReference type="EMBL" id="SGXA01000002">
    <property type="protein sequence ID" value="RZS72155.1"/>
    <property type="molecule type" value="Genomic_DNA"/>
</dbReference>
<dbReference type="OrthoDB" id="680437at2"/>
<gene>
    <name evidence="3" type="ORF">EV199_4070</name>
</gene>
<keyword evidence="2" id="KW-1133">Transmembrane helix</keyword>